<comment type="caution">
    <text evidence="1">The sequence shown here is derived from an EMBL/GenBank/DDBJ whole genome shotgun (WGS) entry which is preliminary data.</text>
</comment>
<evidence type="ECO:0000313" key="1">
    <source>
        <dbReference type="EMBL" id="MCI79341.1"/>
    </source>
</evidence>
<organism evidence="1 2">
    <name type="scientific">Trifolium medium</name>
    <dbReference type="NCBI Taxonomy" id="97028"/>
    <lineage>
        <taxon>Eukaryota</taxon>
        <taxon>Viridiplantae</taxon>
        <taxon>Streptophyta</taxon>
        <taxon>Embryophyta</taxon>
        <taxon>Tracheophyta</taxon>
        <taxon>Spermatophyta</taxon>
        <taxon>Magnoliopsida</taxon>
        <taxon>eudicotyledons</taxon>
        <taxon>Gunneridae</taxon>
        <taxon>Pentapetalae</taxon>
        <taxon>rosids</taxon>
        <taxon>fabids</taxon>
        <taxon>Fabales</taxon>
        <taxon>Fabaceae</taxon>
        <taxon>Papilionoideae</taxon>
        <taxon>50 kb inversion clade</taxon>
        <taxon>NPAAA clade</taxon>
        <taxon>Hologalegina</taxon>
        <taxon>IRL clade</taxon>
        <taxon>Trifolieae</taxon>
        <taxon>Trifolium</taxon>
    </lineage>
</organism>
<protein>
    <submittedName>
        <fullName evidence="1">Uncharacterized protein</fullName>
    </submittedName>
</protein>
<evidence type="ECO:0000313" key="2">
    <source>
        <dbReference type="Proteomes" id="UP000265520"/>
    </source>
</evidence>
<sequence length="43" mass="4996">MVRGRQVRFDHDAINAYLGSPFHLPPDETLCAFQKHKARGNWD</sequence>
<dbReference type="EMBL" id="LXQA010971697">
    <property type="protein sequence ID" value="MCI79341.1"/>
    <property type="molecule type" value="Genomic_DNA"/>
</dbReference>
<dbReference type="AlphaFoldDB" id="A0A392UWT0"/>
<reference evidence="1 2" key="1">
    <citation type="journal article" date="2018" name="Front. Plant Sci.">
        <title>Red Clover (Trifolium pratense) and Zigzag Clover (T. medium) - A Picture of Genomic Similarities and Differences.</title>
        <authorList>
            <person name="Dluhosova J."/>
            <person name="Istvanek J."/>
            <person name="Nedelnik J."/>
            <person name="Repkova J."/>
        </authorList>
    </citation>
    <scope>NUCLEOTIDE SEQUENCE [LARGE SCALE GENOMIC DNA]</scope>
    <source>
        <strain evidence="2">cv. 10/8</strain>
        <tissue evidence="1">Leaf</tissue>
    </source>
</reference>
<dbReference type="Proteomes" id="UP000265520">
    <property type="component" value="Unassembled WGS sequence"/>
</dbReference>
<feature type="non-terminal residue" evidence="1">
    <location>
        <position position="43"/>
    </location>
</feature>
<accession>A0A392UWT0</accession>
<proteinExistence type="predicted"/>
<keyword evidence="2" id="KW-1185">Reference proteome</keyword>
<name>A0A392UWT0_9FABA</name>